<feature type="binding site" evidence="10">
    <location>
        <position position="538"/>
    </location>
    <ligand>
        <name>Mg(2+)</name>
        <dbReference type="ChEBI" id="CHEBI:18420"/>
    </ligand>
</feature>
<evidence type="ECO:0000256" key="1">
    <source>
        <dbReference type="ARBA" id="ARBA00007976"/>
    </source>
</evidence>
<dbReference type="OrthoDB" id="5817230at2759"/>
<dbReference type="InterPro" id="IPR011025">
    <property type="entry name" value="GproteinA_insert"/>
</dbReference>
<dbReference type="GO" id="GO:0001664">
    <property type="term" value="F:G protein-coupled receptor binding"/>
    <property type="evidence" value="ECO:0007669"/>
    <property type="project" value="UniProtKB-UniRule"/>
</dbReference>
<keyword evidence="2 10" id="KW-0479">Metal-binding</keyword>
<dbReference type="GO" id="GO:0031683">
    <property type="term" value="F:G-protein beta/gamma-subunit complex binding"/>
    <property type="evidence" value="ECO:0007669"/>
    <property type="project" value="UniProtKB-UniRule"/>
</dbReference>
<keyword evidence="4 10" id="KW-0460">Magnesium</keyword>
<feature type="binding site" evidence="9">
    <location>
        <begin position="507"/>
        <end position="508"/>
    </location>
    <ligand>
        <name>GTP</name>
        <dbReference type="ChEBI" id="CHEBI:37565"/>
    </ligand>
</feature>
<sequence>MFCVKRCGEDISLEKEEKKINKLIDETLKRDRKAARRELKLLLLGTGESGKSTFVKQMRIIHNSDYTESERKSYIQYVYHNIIIAIQSIIKAMNDLNIKYENHDNRTNAELLETIYVDYKVYHLTQLIAPVVSAVKQLWDDSGVQKCYNRRNEYQLSDSAKYYFEDIDRLSAPTYTPTREDILRVRIPTTGINEYTFELSSVLFRVVDVGGQRSERRKWIHCFENVTSIIFLAALNEYDQTLFECNHNHHYMQNRMEESQALFHTIITCKWFMDSSFILFLNKTDLFSEKIVLSHLVDYFPEYDGPVKEALPARDFVLKMYLSLKPFPEKDIFSHFTCVTDTENTRFIIESVKHTILQHISLEKEEKKINKLIDETLKRDRKAARRELKLLLLGTGESGKSTFVKQMRIIHNSDYTESERKSYIQYVYHNIIIAIQSIIKAMNDLNIKYENDDNRTNAELLETIYVDYKVYHLTQLSAPVVSAVKQLWDDSGVQKCYNRRNEYQLSDSAKYYFEDIDRLSAPTYTPTREDILRVRIPTTGINEYTFELSSVRFRVVDVGGQRSERRKWIHCFENVTSIIFLAALNEYDQTLFECNHNHHYMQNRMEESQALFHTIVTCKWFMDSSFILFLNKTDLFEEKIVLSHLVDYFPEYDGPVKEALPARDFVLKMYLSLNPFPDKYIFSHFTCVTDTENMRFIIESVKHTILQRHIIDFNMA</sequence>
<dbReference type="Pfam" id="PF00503">
    <property type="entry name" value="G-alpha"/>
    <property type="match status" value="2"/>
</dbReference>
<evidence type="ECO:0000313" key="12">
    <source>
        <dbReference type="EMBL" id="CAD7643611.1"/>
    </source>
</evidence>
<comment type="function">
    <text evidence="11">Guanine nucleotide-binding proteins (G proteins) are involved as modulators or transducers in various transmembrane signaling systems.</text>
</comment>
<keyword evidence="3 9" id="KW-0547">Nucleotide-binding</keyword>
<organism evidence="12">
    <name type="scientific">Oppiella nova</name>
    <dbReference type="NCBI Taxonomy" id="334625"/>
    <lineage>
        <taxon>Eukaryota</taxon>
        <taxon>Metazoa</taxon>
        <taxon>Ecdysozoa</taxon>
        <taxon>Arthropoda</taxon>
        <taxon>Chelicerata</taxon>
        <taxon>Arachnida</taxon>
        <taxon>Acari</taxon>
        <taxon>Acariformes</taxon>
        <taxon>Sarcoptiformes</taxon>
        <taxon>Oribatida</taxon>
        <taxon>Brachypylina</taxon>
        <taxon>Oppioidea</taxon>
        <taxon>Oppiidae</taxon>
        <taxon>Oppiella</taxon>
    </lineage>
</organism>
<dbReference type="FunFam" id="3.40.50.300:FF:003977">
    <property type="entry name" value="Guanine nucleotide-binding protein G(q) subunit alpha"/>
    <property type="match status" value="2"/>
</dbReference>
<evidence type="ECO:0000256" key="9">
    <source>
        <dbReference type="PIRSR" id="PIRSR601019-1"/>
    </source>
</evidence>
<dbReference type="EMBL" id="CAJPVJ010001414">
    <property type="protein sequence ID" value="CAG2164674.1"/>
    <property type="molecule type" value="Genomic_DNA"/>
</dbReference>
<dbReference type="PANTHER" id="PTHR10218">
    <property type="entry name" value="GTP-BINDING PROTEIN ALPHA SUBUNIT"/>
    <property type="match status" value="1"/>
</dbReference>
<name>A0A7R9LKY5_9ACAR</name>
<evidence type="ECO:0000313" key="13">
    <source>
        <dbReference type="Proteomes" id="UP000728032"/>
    </source>
</evidence>
<dbReference type="SUPFAM" id="SSF52540">
    <property type="entry name" value="P-loop containing nucleoside triphosphate hydrolases"/>
    <property type="match status" value="2"/>
</dbReference>
<keyword evidence="8" id="KW-0449">Lipoprotein</keyword>
<dbReference type="FunFam" id="3.40.50.300:FF:000692">
    <property type="entry name" value="Guanine nucleotide-binding protein subunit alpha"/>
    <property type="match status" value="2"/>
</dbReference>
<evidence type="ECO:0000256" key="2">
    <source>
        <dbReference type="ARBA" id="ARBA00022723"/>
    </source>
</evidence>
<dbReference type="GO" id="GO:0005737">
    <property type="term" value="C:cytoplasm"/>
    <property type="evidence" value="ECO:0007669"/>
    <property type="project" value="TreeGrafter"/>
</dbReference>
<reference evidence="12" key="1">
    <citation type="submission" date="2020-11" db="EMBL/GenBank/DDBJ databases">
        <authorList>
            <person name="Tran Van P."/>
        </authorList>
    </citation>
    <scope>NUCLEOTIDE SEQUENCE</scope>
</reference>
<comment type="similarity">
    <text evidence="1 11">Belongs to the G-alpha family. G(q) subfamily.</text>
</comment>
<keyword evidence="6" id="KW-0564">Palmitate</keyword>
<dbReference type="EMBL" id="OC916239">
    <property type="protein sequence ID" value="CAD7643611.1"/>
    <property type="molecule type" value="Genomic_DNA"/>
</dbReference>
<dbReference type="GO" id="GO:0005834">
    <property type="term" value="C:heterotrimeric G-protein complex"/>
    <property type="evidence" value="ECO:0007669"/>
    <property type="project" value="UniProtKB-UniRule"/>
</dbReference>
<feature type="binding site" evidence="9">
    <location>
        <begin position="631"/>
        <end position="634"/>
    </location>
    <ligand>
        <name>GTP</name>
        <dbReference type="ChEBI" id="CHEBI:37565"/>
    </ligand>
</feature>
<comment type="subunit">
    <text evidence="11">G proteins are composed of 3 units; alpha, beta and gamma. The alpha chain contains the guanine nucleotide binding site.</text>
</comment>
<protein>
    <recommendedName>
        <fullName evidence="11">Guanine nucleotide-binding protein subunit alpha</fullName>
    </recommendedName>
</protein>
<dbReference type="GO" id="GO:0007188">
    <property type="term" value="P:adenylate cyclase-modulating G protein-coupled receptor signaling pathway"/>
    <property type="evidence" value="ECO:0007669"/>
    <property type="project" value="TreeGrafter"/>
</dbReference>
<dbReference type="Gene3D" id="3.40.50.300">
    <property type="entry name" value="P-loop containing nucleotide triphosphate hydrolases"/>
    <property type="match status" value="2"/>
</dbReference>
<evidence type="ECO:0000256" key="11">
    <source>
        <dbReference type="RuleBase" id="RU369122"/>
    </source>
</evidence>
<dbReference type="GO" id="GO:0003925">
    <property type="term" value="F:G protein activity"/>
    <property type="evidence" value="ECO:0007669"/>
    <property type="project" value="UniProtKB-ARBA"/>
</dbReference>
<dbReference type="CDD" id="cd00066">
    <property type="entry name" value="G-alpha"/>
    <property type="match status" value="2"/>
</dbReference>
<accession>A0A7R9LKY5</accession>
<dbReference type="InterPro" id="IPR000654">
    <property type="entry name" value="Gprotein_alpha_Q"/>
</dbReference>
<dbReference type="PROSITE" id="PS51882">
    <property type="entry name" value="G_ALPHA"/>
    <property type="match status" value="2"/>
</dbReference>
<dbReference type="GO" id="GO:0005525">
    <property type="term" value="F:GTP binding"/>
    <property type="evidence" value="ECO:0007669"/>
    <property type="project" value="UniProtKB-UniRule"/>
</dbReference>
<keyword evidence="7 11" id="KW-0807">Transducer</keyword>
<dbReference type="InterPro" id="IPR027417">
    <property type="entry name" value="P-loop_NTPase"/>
</dbReference>
<dbReference type="Gene3D" id="1.10.400.10">
    <property type="entry name" value="GI Alpha 1, domain 2-like"/>
    <property type="match status" value="2"/>
</dbReference>
<dbReference type="Proteomes" id="UP000728032">
    <property type="component" value="Unassembled WGS sequence"/>
</dbReference>
<dbReference type="GO" id="GO:0046872">
    <property type="term" value="F:metal ion binding"/>
    <property type="evidence" value="ECO:0007669"/>
    <property type="project" value="UniProtKB-UniRule"/>
</dbReference>
<feature type="binding site" evidence="9">
    <location>
        <begin position="397"/>
        <end position="402"/>
    </location>
    <ligand>
        <name>GTP</name>
        <dbReference type="ChEBI" id="CHEBI:37565"/>
    </ligand>
</feature>
<dbReference type="AlphaFoldDB" id="A0A7R9LKY5"/>
<dbReference type="PRINTS" id="PR00442">
    <property type="entry name" value="GPROTEINAQ"/>
</dbReference>
<evidence type="ECO:0000256" key="7">
    <source>
        <dbReference type="ARBA" id="ARBA00023224"/>
    </source>
</evidence>
<evidence type="ECO:0000256" key="5">
    <source>
        <dbReference type="ARBA" id="ARBA00023134"/>
    </source>
</evidence>
<dbReference type="PRINTS" id="PR00318">
    <property type="entry name" value="GPROTEINA"/>
</dbReference>
<dbReference type="FunFam" id="1.10.400.10:FF:000002">
    <property type="entry name" value="guanine nucleotide-binding protein G(Q) subunit alpha"/>
    <property type="match status" value="2"/>
</dbReference>
<dbReference type="SMART" id="SM00275">
    <property type="entry name" value="G_alpha"/>
    <property type="match status" value="2"/>
</dbReference>
<evidence type="ECO:0000256" key="3">
    <source>
        <dbReference type="ARBA" id="ARBA00022741"/>
    </source>
</evidence>
<feature type="binding site" evidence="10">
    <location>
        <position position="401"/>
    </location>
    <ligand>
        <name>Mg(2+)</name>
        <dbReference type="ChEBI" id="CHEBI:18420"/>
    </ligand>
</feature>
<evidence type="ECO:0000256" key="10">
    <source>
        <dbReference type="PIRSR" id="PIRSR601019-2"/>
    </source>
</evidence>
<evidence type="ECO:0000256" key="4">
    <source>
        <dbReference type="ARBA" id="ARBA00022842"/>
    </source>
</evidence>
<dbReference type="SUPFAM" id="SSF47895">
    <property type="entry name" value="Transducin (alpha subunit), insertion domain"/>
    <property type="match status" value="2"/>
</dbReference>
<dbReference type="PANTHER" id="PTHR10218:SF329">
    <property type="entry name" value="GUANINE NUCLEOTIDE-BINDING PROTEIN G(Q) SUBUNIT ALPHA"/>
    <property type="match status" value="1"/>
</dbReference>
<dbReference type="InterPro" id="IPR001019">
    <property type="entry name" value="Gprotein_alpha_su"/>
</dbReference>
<evidence type="ECO:0000256" key="6">
    <source>
        <dbReference type="ARBA" id="ARBA00023139"/>
    </source>
</evidence>
<gene>
    <name evidence="12" type="ORF">ONB1V03_LOCUS4224</name>
</gene>
<feature type="binding site" evidence="9">
    <location>
        <begin position="532"/>
        <end position="538"/>
    </location>
    <ligand>
        <name>GTP</name>
        <dbReference type="ChEBI" id="CHEBI:37565"/>
    </ligand>
</feature>
<keyword evidence="13" id="KW-1185">Reference proteome</keyword>
<evidence type="ECO:0000256" key="8">
    <source>
        <dbReference type="ARBA" id="ARBA00023288"/>
    </source>
</evidence>
<proteinExistence type="inferred from homology"/>
<feature type="binding site" evidence="9">
    <location>
        <begin position="557"/>
        <end position="561"/>
    </location>
    <ligand>
        <name>GTP</name>
        <dbReference type="ChEBI" id="CHEBI:37565"/>
    </ligand>
</feature>
<keyword evidence="5 9" id="KW-0342">GTP-binding</keyword>